<organism evidence="2 3">
    <name type="scientific">Acanthoscelides obtectus</name>
    <name type="common">Bean weevil</name>
    <name type="synonym">Bruchus obtectus</name>
    <dbReference type="NCBI Taxonomy" id="200917"/>
    <lineage>
        <taxon>Eukaryota</taxon>
        <taxon>Metazoa</taxon>
        <taxon>Ecdysozoa</taxon>
        <taxon>Arthropoda</taxon>
        <taxon>Hexapoda</taxon>
        <taxon>Insecta</taxon>
        <taxon>Pterygota</taxon>
        <taxon>Neoptera</taxon>
        <taxon>Endopterygota</taxon>
        <taxon>Coleoptera</taxon>
        <taxon>Polyphaga</taxon>
        <taxon>Cucujiformia</taxon>
        <taxon>Chrysomeloidea</taxon>
        <taxon>Chrysomelidae</taxon>
        <taxon>Bruchinae</taxon>
        <taxon>Bruchini</taxon>
        <taxon>Acanthoscelides</taxon>
    </lineage>
</organism>
<dbReference type="AlphaFoldDB" id="A0A9P0Q1G1"/>
<name>A0A9P0Q1G1_ACAOB</name>
<proteinExistence type="predicted"/>
<gene>
    <name evidence="2" type="ORF">ACAOBT_LOCUS26645</name>
</gene>
<reference evidence="2" key="1">
    <citation type="submission" date="2022-03" db="EMBL/GenBank/DDBJ databases">
        <authorList>
            <person name="Sayadi A."/>
        </authorList>
    </citation>
    <scope>NUCLEOTIDE SEQUENCE</scope>
</reference>
<evidence type="ECO:0000313" key="3">
    <source>
        <dbReference type="Proteomes" id="UP001152888"/>
    </source>
</evidence>
<dbReference type="Proteomes" id="UP001152888">
    <property type="component" value="Unassembled WGS sequence"/>
</dbReference>
<feature type="region of interest" description="Disordered" evidence="1">
    <location>
        <begin position="1"/>
        <end position="27"/>
    </location>
</feature>
<comment type="caution">
    <text evidence="2">The sequence shown here is derived from an EMBL/GenBank/DDBJ whole genome shotgun (WGS) entry which is preliminary data.</text>
</comment>
<evidence type="ECO:0000256" key="1">
    <source>
        <dbReference type="SAM" id="MobiDB-lite"/>
    </source>
</evidence>
<evidence type="ECO:0000313" key="2">
    <source>
        <dbReference type="EMBL" id="CAH2002167.1"/>
    </source>
</evidence>
<accession>A0A9P0Q1G1</accession>
<dbReference type="EMBL" id="CAKOFQ010007484">
    <property type="protein sequence ID" value="CAH2002167.1"/>
    <property type="molecule type" value="Genomic_DNA"/>
</dbReference>
<keyword evidence="3" id="KW-1185">Reference proteome</keyword>
<sequence>MYNMSKKKKKTDEDSETTAIEDVKSSVNSKKKTSKDCEYLERSDEQLRHEIKQKVDKLSLYETLLTEKDKIIHQLTNENRRSLLLLLWKN</sequence>
<protein>
    <submittedName>
        <fullName evidence="2">Uncharacterized protein</fullName>
    </submittedName>
</protein>